<dbReference type="SMART" id="SM00849">
    <property type="entry name" value="Lactamase_B"/>
    <property type="match status" value="1"/>
</dbReference>
<dbReference type="Gene3D" id="1.10.10.10">
    <property type="entry name" value="Winged helix-like DNA-binding domain superfamily/Winged helix DNA-binding domain"/>
    <property type="match status" value="1"/>
</dbReference>
<proteinExistence type="predicted"/>
<dbReference type="CDD" id="cd16278">
    <property type="entry name" value="metallo-hydrolase-like_MBL-fold"/>
    <property type="match status" value="1"/>
</dbReference>
<dbReference type="InterPro" id="IPR036388">
    <property type="entry name" value="WH-like_DNA-bd_sf"/>
</dbReference>
<comment type="caution">
    <text evidence="2">The sequence shown here is derived from an EMBL/GenBank/DDBJ whole genome shotgun (WGS) entry which is preliminary data.</text>
</comment>
<dbReference type="InterPro" id="IPR050662">
    <property type="entry name" value="Sec-metab_biosynth-thioest"/>
</dbReference>
<dbReference type="Pfam" id="PF00753">
    <property type="entry name" value="Lactamase_B"/>
    <property type="match status" value="1"/>
</dbReference>
<evidence type="ECO:0000313" key="2">
    <source>
        <dbReference type="EMBL" id="TPW31523.1"/>
    </source>
</evidence>
<dbReference type="Proteomes" id="UP000318801">
    <property type="component" value="Unassembled WGS sequence"/>
</dbReference>
<name>A0A506UAX9_9HYPH</name>
<dbReference type="GO" id="GO:0016787">
    <property type="term" value="F:hydrolase activity"/>
    <property type="evidence" value="ECO:0007669"/>
    <property type="project" value="UniProtKB-KW"/>
</dbReference>
<evidence type="ECO:0000313" key="3">
    <source>
        <dbReference type="Proteomes" id="UP000318801"/>
    </source>
</evidence>
<dbReference type="PANTHER" id="PTHR23131">
    <property type="entry name" value="ENDORIBONUCLEASE LACTB2"/>
    <property type="match status" value="1"/>
</dbReference>
<dbReference type="AlphaFoldDB" id="A0A506UAX9"/>
<protein>
    <submittedName>
        <fullName evidence="2">MBL fold metallo-hydrolase</fullName>
    </submittedName>
</protein>
<keyword evidence="2" id="KW-0378">Hydrolase</keyword>
<reference evidence="2 3" key="1">
    <citation type="submission" date="2019-06" db="EMBL/GenBank/DDBJ databases">
        <authorList>
            <person name="Li M."/>
        </authorList>
    </citation>
    <scope>NUCLEOTIDE SEQUENCE [LARGE SCALE GENOMIC DNA]</scope>
    <source>
        <strain evidence="2 3">BGMRC2036</strain>
    </source>
</reference>
<dbReference type="InterPro" id="IPR041516">
    <property type="entry name" value="LACTB2_WH"/>
</dbReference>
<feature type="domain" description="Metallo-beta-lactamase" evidence="1">
    <location>
        <begin position="39"/>
        <end position="215"/>
    </location>
</feature>
<dbReference type="InterPro" id="IPR036866">
    <property type="entry name" value="RibonucZ/Hydroxyglut_hydro"/>
</dbReference>
<gene>
    <name evidence="2" type="ORF">FJU08_07130</name>
</gene>
<dbReference type="PANTHER" id="PTHR23131:SF0">
    <property type="entry name" value="ENDORIBONUCLEASE LACTB2"/>
    <property type="match status" value="1"/>
</dbReference>
<dbReference type="SUPFAM" id="SSF56281">
    <property type="entry name" value="Metallo-hydrolase/oxidoreductase"/>
    <property type="match status" value="1"/>
</dbReference>
<evidence type="ECO:0000259" key="1">
    <source>
        <dbReference type="SMART" id="SM00849"/>
    </source>
</evidence>
<accession>A0A506UAX9</accession>
<organism evidence="2 3">
    <name type="scientific">Martelella alba</name>
    <dbReference type="NCBI Taxonomy" id="2590451"/>
    <lineage>
        <taxon>Bacteria</taxon>
        <taxon>Pseudomonadati</taxon>
        <taxon>Pseudomonadota</taxon>
        <taxon>Alphaproteobacteria</taxon>
        <taxon>Hyphomicrobiales</taxon>
        <taxon>Aurantimonadaceae</taxon>
        <taxon>Martelella</taxon>
    </lineage>
</organism>
<dbReference type="OrthoDB" id="9788263at2"/>
<keyword evidence="3" id="KW-1185">Reference proteome</keyword>
<dbReference type="InterPro" id="IPR001279">
    <property type="entry name" value="Metallo-B-lactamas"/>
</dbReference>
<sequence length="305" mass="32768">MTEPIFERSFAPRHEEPVAIADGIVRVTANNPSPFTFTGTNSYIIGDETVMVIDPGPEDEPHLEALLQAIGNRRVSHIAVTHTHRDHSPLAARLKAITGAPIAAEGGHRAARPLHQGETNAFAESADMALIPDILLKNGSRIGSGKYVLETVLTPGHTANHAAFALLGTPILFSGDHVMAWSTTVVAPPDGSMTDYMMSLEKLLARTESRYLPGHGGPVEDAASFVRGIRSHRRMRERAILARLEAGDGLIAEMVEVLYRSTDKALHGAAAMSVFAHLEALVETGAVVTDGKASITSHYRLAKRN</sequence>
<dbReference type="EMBL" id="VHLG01000003">
    <property type="protein sequence ID" value="TPW31523.1"/>
    <property type="molecule type" value="Genomic_DNA"/>
</dbReference>
<dbReference type="RefSeq" id="WP_141148293.1">
    <property type="nucleotide sequence ID" value="NZ_VHLG01000003.1"/>
</dbReference>
<dbReference type="Pfam" id="PF17778">
    <property type="entry name" value="WHD_BLACT"/>
    <property type="match status" value="1"/>
</dbReference>
<dbReference type="Gene3D" id="3.60.15.10">
    <property type="entry name" value="Ribonuclease Z/Hydroxyacylglutathione hydrolase-like"/>
    <property type="match status" value="1"/>
</dbReference>